<dbReference type="Proteomes" id="UP001152622">
    <property type="component" value="Chromosome 8"/>
</dbReference>
<dbReference type="AlphaFoldDB" id="A0A9Q1F683"/>
<gene>
    <name evidence="1" type="ORF">SKAU_G00234430</name>
</gene>
<evidence type="ECO:0000313" key="1">
    <source>
        <dbReference type="EMBL" id="KAJ8351967.1"/>
    </source>
</evidence>
<protein>
    <submittedName>
        <fullName evidence="1">Uncharacterized protein</fullName>
    </submittedName>
</protein>
<organism evidence="1 2">
    <name type="scientific">Synaphobranchus kaupii</name>
    <name type="common">Kaup's arrowtooth eel</name>
    <dbReference type="NCBI Taxonomy" id="118154"/>
    <lineage>
        <taxon>Eukaryota</taxon>
        <taxon>Metazoa</taxon>
        <taxon>Chordata</taxon>
        <taxon>Craniata</taxon>
        <taxon>Vertebrata</taxon>
        <taxon>Euteleostomi</taxon>
        <taxon>Actinopterygii</taxon>
        <taxon>Neopterygii</taxon>
        <taxon>Teleostei</taxon>
        <taxon>Anguilliformes</taxon>
        <taxon>Synaphobranchidae</taxon>
        <taxon>Synaphobranchus</taxon>
    </lineage>
</organism>
<reference evidence="1" key="1">
    <citation type="journal article" date="2023" name="Science">
        <title>Genome structures resolve the early diversification of teleost fishes.</title>
        <authorList>
            <person name="Parey E."/>
            <person name="Louis A."/>
            <person name="Montfort J."/>
            <person name="Bouchez O."/>
            <person name="Roques C."/>
            <person name="Iampietro C."/>
            <person name="Lluch J."/>
            <person name="Castinel A."/>
            <person name="Donnadieu C."/>
            <person name="Desvignes T."/>
            <person name="Floi Bucao C."/>
            <person name="Jouanno E."/>
            <person name="Wen M."/>
            <person name="Mejri S."/>
            <person name="Dirks R."/>
            <person name="Jansen H."/>
            <person name="Henkel C."/>
            <person name="Chen W.J."/>
            <person name="Zahm M."/>
            <person name="Cabau C."/>
            <person name="Klopp C."/>
            <person name="Thompson A.W."/>
            <person name="Robinson-Rechavi M."/>
            <person name="Braasch I."/>
            <person name="Lecointre G."/>
            <person name="Bobe J."/>
            <person name="Postlethwait J.H."/>
            <person name="Berthelot C."/>
            <person name="Roest Crollius H."/>
            <person name="Guiguen Y."/>
        </authorList>
    </citation>
    <scope>NUCLEOTIDE SEQUENCE</scope>
    <source>
        <strain evidence="1">WJC10195</strain>
    </source>
</reference>
<proteinExistence type="predicted"/>
<evidence type="ECO:0000313" key="2">
    <source>
        <dbReference type="Proteomes" id="UP001152622"/>
    </source>
</evidence>
<comment type="caution">
    <text evidence="1">The sequence shown here is derived from an EMBL/GenBank/DDBJ whole genome shotgun (WGS) entry which is preliminary data.</text>
</comment>
<dbReference type="PANTHER" id="PTHR31025">
    <property type="entry name" value="SI:CH211-196P9.1-RELATED"/>
    <property type="match status" value="1"/>
</dbReference>
<accession>A0A9Q1F683</accession>
<name>A0A9Q1F683_SYNKA</name>
<dbReference type="EMBL" id="JAINUF010000008">
    <property type="protein sequence ID" value="KAJ8351967.1"/>
    <property type="molecule type" value="Genomic_DNA"/>
</dbReference>
<keyword evidence="2" id="KW-1185">Reference proteome</keyword>
<dbReference type="OrthoDB" id="8806090at2759"/>
<dbReference type="PANTHER" id="PTHR31025:SF30">
    <property type="entry name" value="SI:DKEY-15H8.17"/>
    <property type="match status" value="1"/>
</dbReference>
<sequence>MSSLEEQIRGDVLQALPSLPTETLTLLLEKLISCGVESKEDLQYVREEDISELLRPIQCRKILSAWKAREPHSRQSSPVIELLIPKLTNKPHSIQHPKKFHIQHPKTSHVLHHLA</sequence>